<feature type="coiled-coil region" evidence="1">
    <location>
        <begin position="463"/>
        <end position="490"/>
    </location>
</feature>
<feature type="region of interest" description="Disordered" evidence="2">
    <location>
        <begin position="203"/>
        <end position="242"/>
    </location>
</feature>
<evidence type="ECO:0000256" key="1">
    <source>
        <dbReference type="SAM" id="Coils"/>
    </source>
</evidence>
<name>A0A0C9SPX5_PLICR</name>
<evidence type="ECO:0000256" key="2">
    <source>
        <dbReference type="SAM" id="MobiDB-lite"/>
    </source>
</evidence>
<gene>
    <name evidence="3" type="ORF">PLICRDRAFT_180743</name>
</gene>
<dbReference type="Proteomes" id="UP000053263">
    <property type="component" value="Unassembled WGS sequence"/>
</dbReference>
<keyword evidence="1" id="KW-0175">Coiled coil</keyword>
<proteinExistence type="predicted"/>
<protein>
    <submittedName>
        <fullName evidence="3">Uncharacterized protein</fullName>
    </submittedName>
</protein>
<dbReference type="HOGENOM" id="CLU_535411_0_0_1"/>
<evidence type="ECO:0000313" key="3">
    <source>
        <dbReference type="EMBL" id="KII83087.1"/>
    </source>
</evidence>
<sequence>MEQISNCSATSELHLPPKTDMEVPYNDQDLTTVDPGHDLGSDPDAIDIGRVDTLGLRPRNPRRDIGTATGREPSALPTPQPTGQTAPGWRVPAAEASVIGLPPRRQVDGSMSRVVPAPTASLEASIMGLAPTRPATVENEPASRSPQSRTSVGWEGAEAPRRCAGPVDGLGLPPRRAVSVTPAGIPTPVEGLGLPLRRQIPVASAAHPAQEPSTVVNPPADSGESGRQTNHPSSLGLPPRNTFRGVGTELHVDSFDPREHGVGAGSPHVRFSEHVGIRAVSRLEDILSTGADSDGMEVDEDFGTPVPDSSTDDSTTAGDGTTDSDEDGGLQTWRVREHHGDFTVHVENGPPSTGRAEVVELSDGHVIKIFRGGDAATDADATRRGERPGTNAGSAAVDRDRTSDPSLLSTEMRLYDRDLERNLLNLQVALMNGRKRLAERSQAISQPTSSFMEGLGRARASLLGDLKMELDELERLMERHESDVEIARVARRCHVLDVARTRHHWDYMP</sequence>
<accession>A0A0C9SPX5</accession>
<keyword evidence="4" id="KW-1185">Reference proteome</keyword>
<dbReference type="AlphaFoldDB" id="A0A0C9SPX5"/>
<feature type="compositionally biased region" description="Low complexity" evidence="2">
    <location>
        <begin position="308"/>
        <end position="321"/>
    </location>
</feature>
<dbReference type="EMBL" id="KN832584">
    <property type="protein sequence ID" value="KII83087.1"/>
    <property type="molecule type" value="Genomic_DNA"/>
</dbReference>
<feature type="compositionally biased region" description="Polar residues" evidence="2">
    <location>
        <begin position="1"/>
        <end position="11"/>
    </location>
</feature>
<feature type="region of interest" description="Disordered" evidence="2">
    <location>
        <begin position="289"/>
        <end position="329"/>
    </location>
</feature>
<feature type="region of interest" description="Disordered" evidence="2">
    <location>
        <begin position="375"/>
        <end position="403"/>
    </location>
</feature>
<feature type="compositionally biased region" description="Polar residues" evidence="2">
    <location>
        <begin position="142"/>
        <end position="151"/>
    </location>
</feature>
<feature type="region of interest" description="Disordered" evidence="2">
    <location>
        <begin position="1"/>
        <end position="88"/>
    </location>
</feature>
<feature type="region of interest" description="Disordered" evidence="2">
    <location>
        <begin position="134"/>
        <end position="160"/>
    </location>
</feature>
<organism evidence="3 4">
    <name type="scientific">Plicaturopsis crispa FD-325 SS-3</name>
    <dbReference type="NCBI Taxonomy" id="944288"/>
    <lineage>
        <taxon>Eukaryota</taxon>
        <taxon>Fungi</taxon>
        <taxon>Dikarya</taxon>
        <taxon>Basidiomycota</taxon>
        <taxon>Agaricomycotina</taxon>
        <taxon>Agaricomycetes</taxon>
        <taxon>Agaricomycetidae</taxon>
        <taxon>Amylocorticiales</taxon>
        <taxon>Amylocorticiaceae</taxon>
        <taxon>Plicatura</taxon>
        <taxon>Plicaturopsis crispa</taxon>
    </lineage>
</organism>
<evidence type="ECO:0000313" key="4">
    <source>
        <dbReference type="Proteomes" id="UP000053263"/>
    </source>
</evidence>
<reference evidence="3 4" key="1">
    <citation type="submission" date="2014-06" db="EMBL/GenBank/DDBJ databases">
        <title>Evolutionary Origins and Diversification of the Mycorrhizal Mutualists.</title>
        <authorList>
            <consortium name="DOE Joint Genome Institute"/>
            <consortium name="Mycorrhizal Genomics Consortium"/>
            <person name="Kohler A."/>
            <person name="Kuo A."/>
            <person name="Nagy L.G."/>
            <person name="Floudas D."/>
            <person name="Copeland A."/>
            <person name="Barry K.W."/>
            <person name="Cichocki N."/>
            <person name="Veneault-Fourrey C."/>
            <person name="LaButti K."/>
            <person name="Lindquist E.A."/>
            <person name="Lipzen A."/>
            <person name="Lundell T."/>
            <person name="Morin E."/>
            <person name="Murat C."/>
            <person name="Riley R."/>
            <person name="Ohm R."/>
            <person name="Sun H."/>
            <person name="Tunlid A."/>
            <person name="Henrissat B."/>
            <person name="Grigoriev I.V."/>
            <person name="Hibbett D.S."/>
            <person name="Martin F."/>
        </authorList>
    </citation>
    <scope>NUCLEOTIDE SEQUENCE [LARGE SCALE GENOMIC DNA]</scope>
    <source>
        <strain evidence="3 4">FD-325 SS-3</strain>
    </source>
</reference>